<keyword evidence="5" id="KW-0547">Nucleotide-binding</keyword>
<evidence type="ECO:0000256" key="5">
    <source>
        <dbReference type="ARBA" id="ARBA00022741"/>
    </source>
</evidence>
<comment type="cofactor">
    <cofactor evidence="1">
        <name>Mg(2+)</name>
        <dbReference type="ChEBI" id="CHEBI:18420"/>
    </cofactor>
</comment>
<keyword evidence="9" id="KW-1185">Reference proteome</keyword>
<evidence type="ECO:0000313" key="8">
    <source>
        <dbReference type="EMBL" id="KAG8508934.1"/>
    </source>
</evidence>
<comment type="caution">
    <text evidence="8">The sequence shown here is derived from an EMBL/GenBank/DDBJ whole genome shotgun (WGS) entry which is preliminary data.</text>
</comment>
<dbReference type="Gene3D" id="3.40.50.1260">
    <property type="entry name" value="Phosphoglycerate kinase, N-terminal domain"/>
    <property type="match status" value="1"/>
</dbReference>
<keyword evidence="7" id="KW-0067">ATP-binding</keyword>
<dbReference type="SUPFAM" id="SSF53748">
    <property type="entry name" value="Phosphoglycerate kinase"/>
    <property type="match status" value="1"/>
</dbReference>
<dbReference type="AlphaFoldDB" id="A0A8J5ZSR4"/>
<evidence type="ECO:0000256" key="6">
    <source>
        <dbReference type="ARBA" id="ARBA00022777"/>
    </source>
</evidence>
<organism evidence="8 9">
    <name type="scientific">Galemys pyrenaicus</name>
    <name type="common">Iberian desman</name>
    <name type="synonym">Pyrenean desman</name>
    <dbReference type="NCBI Taxonomy" id="202257"/>
    <lineage>
        <taxon>Eukaryota</taxon>
        <taxon>Metazoa</taxon>
        <taxon>Chordata</taxon>
        <taxon>Craniata</taxon>
        <taxon>Vertebrata</taxon>
        <taxon>Euteleostomi</taxon>
        <taxon>Mammalia</taxon>
        <taxon>Eutheria</taxon>
        <taxon>Laurasiatheria</taxon>
        <taxon>Eulipotyphla</taxon>
        <taxon>Talpidae</taxon>
        <taxon>Galemys</taxon>
    </lineage>
</organism>
<feature type="non-terminal residue" evidence="8">
    <location>
        <position position="208"/>
    </location>
</feature>
<comment type="similarity">
    <text evidence="2">Belongs to the phosphoglycerate kinase family.</text>
</comment>
<dbReference type="InterPro" id="IPR015824">
    <property type="entry name" value="Phosphoglycerate_kinase_N"/>
</dbReference>
<evidence type="ECO:0000256" key="3">
    <source>
        <dbReference type="ARBA" id="ARBA00013061"/>
    </source>
</evidence>
<dbReference type="Proteomes" id="UP000700334">
    <property type="component" value="Unassembled WGS sequence"/>
</dbReference>
<keyword evidence="6 8" id="KW-0418">Kinase</keyword>
<dbReference type="GO" id="GO:0004618">
    <property type="term" value="F:phosphoglycerate kinase activity"/>
    <property type="evidence" value="ECO:0007669"/>
    <property type="project" value="UniProtKB-EC"/>
</dbReference>
<dbReference type="InterPro" id="IPR036043">
    <property type="entry name" value="Phosphoglycerate_kinase_sf"/>
</dbReference>
<dbReference type="EC" id="2.7.2.3" evidence="3"/>
<protein>
    <recommendedName>
        <fullName evidence="3">phosphoglycerate kinase</fullName>
        <ecNumber evidence="3">2.7.2.3</ecNumber>
    </recommendedName>
</protein>
<keyword evidence="4" id="KW-0808">Transferase</keyword>
<evidence type="ECO:0000313" key="9">
    <source>
        <dbReference type="Proteomes" id="UP000700334"/>
    </source>
</evidence>
<evidence type="ECO:0000256" key="7">
    <source>
        <dbReference type="ARBA" id="ARBA00022840"/>
    </source>
</evidence>
<dbReference type="UniPathway" id="UPA00109">
    <property type="reaction ID" value="UER00185"/>
</dbReference>
<proteinExistence type="inferred from homology"/>
<evidence type="ECO:0000256" key="2">
    <source>
        <dbReference type="ARBA" id="ARBA00008982"/>
    </source>
</evidence>
<accession>A0A8J5ZSR4</accession>
<evidence type="ECO:0000256" key="4">
    <source>
        <dbReference type="ARBA" id="ARBA00022679"/>
    </source>
</evidence>
<name>A0A8J5ZSR4_GALPY</name>
<reference evidence="8" key="1">
    <citation type="journal article" date="2021" name="Evol. Appl.">
        <title>The genome of the Pyrenean desman and the effects of bottlenecks and inbreeding on the genomic landscape of an endangered species.</title>
        <authorList>
            <person name="Escoda L."/>
            <person name="Castresana J."/>
        </authorList>
    </citation>
    <scope>NUCLEOTIDE SEQUENCE</scope>
    <source>
        <strain evidence="8">IBE-C5619</strain>
    </source>
</reference>
<gene>
    <name evidence="8" type="ORF">J0S82_000612</name>
</gene>
<dbReference type="EMBL" id="JAGFMF010011961">
    <property type="protein sequence ID" value="KAG8508934.1"/>
    <property type="molecule type" value="Genomic_DNA"/>
</dbReference>
<dbReference type="GO" id="GO:0005524">
    <property type="term" value="F:ATP binding"/>
    <property type="evidence" value="ECO:0007669"/>
    <property type="project" value="UniProtKB-KW"/>
</dbReference>
<evidence type="ECO:0000256" key="1">
    <source>
        <dbReference type="ARBA" id="ARBA00001946"/>
    </source>
</evidence>
<dbReference type="GO" id="GO:0006096">
    <property type="term" value="P:glycolytic process"/>
    <property type="evidence" value="ECO:0007669"/>
    <property type="project" value="UniProtKB-UniPathway"/>
</dbReference>
<sequence length="208" mass="22653">SQDVISNKTTQYRVDAQGKCIVKSLSFNIPMKNNPIKTTRGIGLPFQVLNSAWTLAPTTIAALGVSLRSLGDVYEPGGFLMSIDLNYFAKALKSPKQHFLATGPRAKVLSNMDIGILMRMLRLTKLCGIWHDSDWISLNCGPENSEKNVEALAGANGIVYYVWVCLSGKCLHELPKLLMDEVLKSTSRGCATITGGGDTATCCHKWST</sequence>